<dbReference type="SUPFAM" id="SSF81901">
    <property type="entry name" value="HCP-like"/>
    <property type="match status" value="1"/>
</dbReference>
<dbReference type="OrthoDB" id="9991317at2759"/>
<evidence type="ECO:0000259" key="1">
    <source>
        <dbReference type="Pfam" id="PF12770"/>
    </source>
</evidence>
<accession>A0A9P5YCE1</accession>
<comment type="caution">
    <text evidence="2">The sequence shown here is derived from an EMBL/GenBank/DDBJ whole genome shotgun (WGS) entry which is preliminary data.</text>
</comment>
<proteinExistence type="predicted"/>
<name>A0A9P5YCE1_9AGAR</name>
<dbReference type="Pfam" id="PF12770">
    <property type="entry name" value="CHAT"/>
    <property type="match status" value="1"/>
</dbReference>
<reference evidence="2" key="1">
    <citation type="submission" date="2020-11" db="EMBL/GenBank/DDBJ databases">
        <authorList>
            <consortium name="DOE Joint Genome Institute"/>
            <person name="Ahrendt S."/>
            <person name="Riley R."/>
            <person name="Andreopoulos W."/>
            <person name="Labutti K."/>
            <person name="Pangilinan J."/>
            <person name="Ruiz-Duenas F.J."/>
            <person name="Barrasa J.M."/>
            <person name="Sanchez-Garcia M."/>
            <person name="Camarero S."/>
            <person name="Miyauchi S."/>
            <person name="Serrano A."/>
            <person name="Linde D."/>
            <person name="Babiker R."/>
            <person name="Drula E."/>
            <person name="Ayuso-Fernandez I."/>
            <person name="Pacheco R."/>
            <person name="Padilla G."/>
            <person name="Ferreira P."/>
            <person name="Barriuso J."/>
            <person name="Kellner H."/>
            <person name="Castanera R."/>
            <person name="Alfaro M."/>
            <person name="Ramirez L."/>
            <person name="Pisabarro A.G."/>
            <person name="Kuo A."/>
            <person name="Tritt A."/>
            <person name="Lipzen A."/>
            <person name="He G."/>
            <person name="Yan M."/>
            <person name="Ng V."/>
            <person name="Cullen D."/>
            <person name="Martin F."/>
            <person name="Rosso M.-N."/>
            <person name="Henrissat B."/>
            <person name="Hibbett D."/>
            <person name="Martinez A.T."/>
            <person name="Grigoriev I.V."/>
        </authorList>
    </citation>
    <scope>NUCLEOTIDE SEQUENCE</scope>
    <source>
        <strain evidence="2">CBS 247.69</strain>
    </source>
</reference>
<keyword evidence="3" id="KW-1185">Reference proteome</keyword>
<feature type="domain" description="CHAT" evidence="1">
    <location>
        <begin position="912"/>
        <end position="1187"/>
    </location>
</feature>
<evidence type="ECO:0000313" key="2">
    <source>
        <dbReference type="EMBL" id="KAF9465881.1"/>
    </source>
</evidence>
<dbReference type="InterPro" id="IPR024983">
    <property type="entry name" value="CHAT_dom"/>
</dbReference>
<dbReference type="AlphaFoldDB" id="A0A9P5YCE1"/>
<organism evidence="2 3">
    <name type="scientific">Collybia nuda</name>
    <dbReference type="NCBI Taxonomy" id="64659"/>
    <lineage>
        <taxon>Eukaryota</taxon>
        <taxon>Fungi</taxon>
        <taxon>Dikarya</taxon>
        <taxon>Basidiomycota</taxon>
        <taxon>Agaricomycotina</taxon>
        <taxon>Agaricomycetes</taxon>
        <taxon>Agaricomycetidae</taxon>
        <taxon>Agaricales</taxon>
        <taxon>Tricholomatineae</taxon>
        <taxon>Clitocybaceae</taxon>
        <taxon>Collybia</taxon>
    </lineage>
</organism>
<sequence>MSIAHFKSALGALRLPHTNKIICLEGLSKSYLTLYDKLGDLVLLNSSLEYAETLANGTAIGNSALGGYLHTLVLLHWKLYTRLKIPVDLKAAYRLITAVIDITTLDNPWLSIYQKTLTLIYNEYYYEWNDPDVFEIIIKYERIAVQNTPLGHPDLAMCMGDMGASYIIRYHKSGSFQDLQASLKFSRAAVDITAPGDNLARFQFNLGVSYHGCYELLGSIQDLDFAIILKLSSVNLVSTKSPDLPRYQLGLATSFSERYKKLNNLEDLNHTIQYYKMSVENYGAFIETLPEGHLKVSQGYQLLAKAFTTRFKRLYRENDLDAALNYHQCAVHILPLGHPSLSLCLITLSGSHQRHFERYGKLGDLEIAHKFNIAALECGDASLLENDPDTLNHMAITHTSLYNRLGNVNDLIDALRYLKLAMERTPPGHPGLPLAEQNLALGYTAYYRRFGNVDDLYNAIKYSKKAADSVPQGAEDFAFHQVCLEVQYSDLYDRTHCLNDLEIALKCSKAAVEATPPGHHKYSAHQLHLAQAYTQRYRKLGNHADLISAHECKKEAVKYHELSSPYLPGHQESLAMSYLEHYRAFKNPNDLDEALIYGMSAYHSTSEGHFDIPRHQHSLATTFLERFRNFKDPSELYCALHYSRLSTQSLSTSPNVLWKSATSWAKMAFQYKQPECVKAYKAALQVLPQLIWLGSSLATRHDVLNNHNISDTVSNAVAAAIQFHQPETGVEFIEQGLSITHKQSLQLKDEVTSLVEQYPIDAAALKQISYQLGYTMALPSPDDALPHGSPVDHHMLAAQRTQLIQKIRTYAGFEDFFLPTSCANLLNVASEGPVILLNCSSLGQSDALILLPLPLGIKHVRLPEAHFKAVQLHITKLRTALRVCKIPGRDVDRYGQPKPGGISDSQALFQMVLQWLWVSVVQPIFDALHENKILEGRIWWCPAGLFTYLPIHAASPLQSSFIQSYTFTLDALIQARTRVNRQECDLRAKTIGVIGVSQIPDKSHLSLPAVKNEVDLVMTAFAGHGPKLQEVVDSRATIKNVLEQIEKSSWLHIACHGHQNISNPLQSGILLADGTLELQQILNANLPNAQFVFLSACETAMGDPKLANEAMHLTGGFIAAGFQGAIGTLWRIADSDGPKVATTVYKKALEREGVPNMRLVAKGLHLAIRKLRKEGAPCEQWMPFIHVGI</sequence>
<protein>
    <submittedName>
        <fullName evidence="2">CHAT domain-containing protein</fullName>
    </submittedName>
</protein>
<evidence type="ECO:0000313" key="3">
    <source>
        <dbReference type="Proteomes" id="UP000807353"/>
    </source>
</evidence>
<dbReference type="EMBL" id="MU150244">
    <property type="protein sequence ID" value="KAF9465881.1"/>
    <property type="molecule type" value="Genomic_DNA"/>
</dbReference>
<gene>
    <name evidence="2" type="ORF">BDZ94DRAFT_1159059</name>
</gene>
<dbReference type="Proteomes" id="UP000807353">
    <property type="component" value="Unassembled WGS sequence"/>
</dbReference>